<organism evidence="1 2">
    <name type="scientific">Diversispora epigaea</name>
    <dbReference type="NCBI Taxonomy" id="1348612"/>
    <lineage>
        <taxon>Eukaryota</taxon>
        <taxon>Fungi</taxon>
        <taxon>Fungi incertae sedis</taxon>
        <taxon>Mucoromycota</taxon>
        <taxon>Glomeromycotina</taxon>
        <taxon>Glomeromycetes</taxon>
        <taxon>Diversisporales</taxon>
        <taxon>Diversisporaceae</taxon>
        <taxon>Diversispora</taxon>
    </lineage>
</organism>
<name>A0A397IS05_9GLOM</name>
<dbReference type="AlphaFoldDB" id="A0A397IS05"/>
<accession>A0A397IS05</accession>
<dbReference type="Proteomes" id="UP000266861">
    <property type="component" value="Unassembled WGS sequence"/>
</dbReference>
<gene>
    <name evidence="1" type="ORF">Glove_174g164</name>
</gene>
<dbReference type="OrthoDB" id="10505008at2759"/>
<keyword evidence="2" id="KW-1185">Reference proteome</keyword>
<evidence type="ECO:0000313" key="1">
    <source>
        <dbReference type="EMBL" id="RHZ77727.1"/>
    </source>
</evidence>
<proteinExistence type="predicted"/>
<reference evidence="1 2" key="1">
    <citation type="submission" date="2018-08" db="EMBL/GenBank/DDBJ databases">
        <title>Genome and evolution of the arbuscular mycorrhizal fungus Diversispora epigaea (formerly Glomus versiforme) and its bacterial endosymbionts.</title>
        <authorList>
            <person name="Sun X."/>
            <person name="Fei Z."/>
            <person name="Harrison M."/>
        </authorList>
    </citation>
    <scope>NUCLEOTIDE SEQUENCE [LARGE SCALE GENOMIC DNA]</scope>
    <source>
        <strain evidence="1 2">IT104</strain>
    </source>
</reference>
<dbReference type="EMBL" id="PQFF01000164">
    <property type="protein sequence ID" value="RHZ77727.1"/>
    <property type="molecule type" value="Genomic_DNA"/>
</dbReference>
<protein>
    <submittedName>
        <fullName evidence="1">Uncharacterized protein</fullName>
    </submittedName>
</protein>
<sequence>MNITLPFHHPTFPSISYFPPNLPPIWSVLNSGDIILNIPPLNTYETTTTCSNTLIYSPINGLNNKSPTANTHLILPPLEVNISKYITYVHDRNILASLTTI</sequence>
<evidence type="ECO:0000313" key="2">
    <source>
        <dbReference type="Proteomes" id="UP000266861"/>
    </source>
</evidence>
<comment type="caution">
    <text evidence="1">The sequence shown here is derived from an EMBL/GenBank/DDBJ whole genome shotgun (WGS) entry which is preliminary data.</text>
</comment>